<dbReference type="KEGG" id="pbm:CL52_06405"/>
<keyword evidence="1" id="KW-0479">Metal-binding</keyword>
<dbReference type="Gene3D" id="3.30.70.100">
    <property type="match status" value="1"/>
</dbReference>
<dbReference type="InterPro" id="IPR036163">
    <property type="entry name" value="HMA_dom_sf"/>
</dbReference>
<dbReference type="Proteomes" id="UP000031271">
    <property type="component" value="Chromosome"/>
</dbReference>
<dbReference type="AlphaFoldDB" id="A0A8D3XZU6"/>
<dbReference type="EMBL" id="FNHO01000004">
    <property type="protein sequence ID" value="SDM37946.1"/>
    <property type="molecule type" value="Genomic_DNA"/>
</dbReference>
<name>A0A8D3XZU6_9GAMM</name>
<gene>
    <name evidence="3" type="ORF">CL52_06405</name>
    <name evidence="4" type="ORF">SAMN05660875_104289</name>
</gene>
<dbReference type="InterPro" id="IPR017969">
    <property type="entry name" value="Heavy-metal-associated_CS"/>
</dbReference>
<dbReference type="GeneID" id="77259548"/>
<dbReference type="Pfam" id="PF00403">
    <property type="entry name" value="HMA"/>
    <property type="match status" value="1"/>
</dbReference>
<feature type="domain" description="HMA" evidence="2">
    <location>
        <begin position="2"/>
        <end position="65"/>
    </location>
</feature>
<accession>A0A8D3XZU6</accession>
<dbReference type="PROSITE" id="PS50846">
    <property type="entry name" value="HMA_2"/>
    <property type="match status" value="1"/>
</dbReference>
<keyword evidence="6" id="KW-1185">Reference proteome</keyword>
<dbReference type="SUPFAM" id="SSF55008">
    <property type="entry name" value="HMA, heavy metal-associated domain"/>
    <property type="match status" value="1"/>
</dbReference>
<reference evidence="3 5" key="3">
    <citation type="journal article" name="Genome Announc.">
        <title>Complete Genome Sequence of Pseudomonas balearica DSM 6083T.</title>
        <authorList>
            <person name="Bennasar-Figueras A."/>
            <person name="Salva-Serra F."/>
            <person name="Jaen-Luchoro D."/>
            <person name="Segui C."/>
            <person name="Aliaga F."/>
            <person name="Busquets A."/>
            <person name="Gomila M."/>
            <person name="Moore E.R."/>
            <person name="Lalucat J."/>
        </authorList>
    </citation>
    <scope>NUCLEOTIDE SEQUENCE [LARGE SCALE GENOMIC DNA]</scope>
    <source>
        <strain evidence="5">DSM 6083</strain>
        <strain evidence="3">DSM6083</strain>
    </source>
</reference>
<dbReference type="RefSeq" id="WP_043219159.1">
    <property type="nucleotide sequence ID" value="NZ_CP007511.1"/>
</dbReference>
<evidence type="ECO:0000313" key="3">
    <source>
        <dbReference type="EMBL" id="AJE14691.1"/>
    </source>
</evidence>
<dbReference type="InterPro" id="IPR006121">
    <property type="entry name" value="HMA_dom"/>
</dbReference>
<proteinExistence type="predicted"/>
<dbReference type="Proteomes" id="UP000182276">
    <property type="component" value="Unassembled WGS sequence"/>
</dbReference>
<evidence type="ECO:0000256" key="1">
    <source>
        <dbReference type="ARBA" id="ARBA00022723"/>
    </source>
</evidence>
<sequence length="89" mass="8860">MNTTTLKVTGMSCGSCVRHVNAALAALDGVVQVDVELASGIVRVRGDAEPQALVTALDEAGYPAEPIAEAPAAPAKKTGCGGSSGCCCR</sequence>
<protein>
    <submittedName>
        <fullName evidence="4">Copper chaperone CopZ</fullName>
    </submittedName>
    <submittedName>
        <fullName evidence="3">Copper-binding protein</fullName>
    </submittedName>
</protein>
<dbReference type="EMBL" id="CP007511">
    <property type="protein sequence ID" value="AJE14691.1"/>
    <property type="molecule type" value="Genomic_DNA"/>
</dbReference>
<reference evidence="4 6" key="2">
    <citation type="submission" date="2016-10" db="EMBL/GenBank/DDBJ databases">
        <authorList>
            <person name="Varghese N."/>
            <person name="Submissions S."/>
        </authorList>
    </citation>
    <scope>NUCLEOTIDE SEQUENCE [LARGE SCALE GENOMIC DNA]</scope>
    <source>
        <strain evidence="4 6">DSM 6083</strain>
    </source>
</reference>
<evidence type="ECO:0000313" key="6">
    <source>
        <dbReference type="Proteomes" id="UP000182276"/>
    </source>
</evidence>
<evidence type="ECO:0000259" key="2">
    <source>
        <dbReference type="PROSITE" id="PS50846"/>
    </source>
</evidence>
<dbReference type="CDD" id="cd00371">
    <property type="entry name" value="HMA"/>
    <property type="match status" value="1"/>
</dbReference>
<organism evidence="3 5">
    <name type="scientific">Stutzerimonas balearica DSM 6083</name>
    <dbReference type="NCBI Taxonomy" id="1123016"/>
    <lineage>
        <taxon>Bacteria</taxon>
        <taxon>Pseudomonadati</taxon>
        <taxon>Pseudomonadota</taxon>
        <taxon>Gammaproteobacteria</taxon>
        <taxon>Pseudomonadales</taxon>
        <taxon>Pseudomonadaceae</taxon>
        <taxon>Stutzerimonas</taxon>
    </lineage>
</organism>
<dbReference type="PROSITE" id="PS01047">
    <property type="entry name" value="HMA_1"/>
    <property type="match status" value="1"/>
</dbReference>
<evidence type="ECO:0000313" key="4">
    <source>
        <dbReference type="EMBL" id="SDM37946.1"/>
    </source>
</evidence>
<dbReference type="GO" id="GO:0046872">
    <property type="term" value="F:metal ion binding"/>
    <property type="evidence" value="ECO:0007669"/>
    <property type="project" value="UniProtKB-KW"/>
</dbReference>
<reference evidence="5" key="1">
    <citation type="submission" date="2014-03" db="EMBL/GenBank/DDBJ databases">
        <title>Complete genome of Pseudomonas balearica DSM 6083T, a sewage water isolate from an enrichment with 2-methylnaphthalene.</title>
        <authorList>
            <person name="Salva-Serra F."/>
            <person name="Jaen-Luchoro D."/>
            <person name="Busquets A."/>
            <person name="Pena A."/>
            <person name="Gomila M."/>
            <person name="Bosch R."/>
            <person name="Nogales B."/>
            <person name="Garcia-Valdes E."/>
            <person name="Lalucat J."/>
            <person name="Bennasar A."/>
        </authorList>
    </citation>
    <scope>NUCLEOTIDE SEQUENCE [LARGE SCALE GENOMIC DNA]</scope>
    <source>
        <strain evidence="5">DSM 6083</strain>
    </source>
</reference>
<evidence type="ECO:0000313" key="5">
    <source>
        <dbReference type="Proteomes" id="UP000031271"/>
    </source>
</evidence>